<dbReference type="InterPro" id="IPR013785">
    <property type="entry name" value="Aldolase_TIM"/>
</dbReference>
<dbReference type="GO" id="GO:0003852">
    <property type="term" value="F:2-isopropylmalate synthase activity"/>
    <property type="evidence" value="ECO:0007669"/>
    <property type="project" value="TreeGrafter"/>
</dbReference>
<keyword evidence="1" id="KW-0464">Manganese</keyword>
<feature type="domain" description="Pyruvate carboxyltransferase" evidence="2">
    <location>
        <begin position="17"/>
        <end position="272"/>
    </location>
</feature>
<dbReference type="Gene3D" id="3.20.20.70">
    <property type="entry name" value="Aldolase class I"/>
    <property type="match status" value="1"/>
</dbReference>
<dbReference type="PROSITE" id="PS50991">
    <property type="entry name" value="PYR_CT"/>
    <property type="match status" value="1"/>
</dbReference>
<dbReference type="GO" id="GO:0009098">
    <property type="term" value="P:L-leucine biosynthetic process"/>
    <property type="evidence" value="ECO:0007669"/>
    <property type="project" value="TreeGrafter"/>
</dbReference>
<dbReference type="AlphaFoldDB" id="A0A9D1V7B6"/>
<dbReference type="EMBL" id="DXFX01000036">
    <property type="protein sequence ID" value="HIX07354.1"/>
    <property type="molecule type" value="Genomic_DNA"/>
</dbReference>
<dbReference type="Pfam" id="PF00682">
    <property type="entry name" value="HMGL-like"/>
    <property type="match status" value="1"/>
</dbReference>
<evidence type="ECO:0000313" key="4">
    <source>
        <dbReference type="Proteomes" id="UP000824204"/>
    </source>
</evidence>
<gene>
    <name evidence="3" type="ORF">H9741_02670</name>
</gene>
<sequence length="326" mass="36489">MAETKRKGSLLSFRPDIKVLDATLRDGGLCNDFRFTDEFARALYAANVAAGVDFMELGYKASKKLFDEDKFGKFKFCDEDAMRAVVGENKSDMKLCVMADVGRTEFESFLPRKESVFDMVRVACYLNEIPTAIRAIEHCKKLGYETCANLMAVSKAKDEDIDDALRMLGESGVDCIYLVDSYGSLYPEQVAKLTLRYLEAGEKYKKIIGVHAHNNQQLAFGNTIEAASWGASYLDATMNGMGRGAGNCSLELLLGFLKNPKFDLEPVLQFLSDYMLPLRQSGTVWGYDVPYLLTGRLNMHPSAAIAFVREKRTDLAAFQRELTEHD</sequence>
<dbReference type="SUPFAM" id="SSF51569">
    <property type="entry name" value="Aldolase"/>
    <property type="match status" value="1"/>
</dbReference>
<evidence type="ECO:0000313" key="3">
    <source>
        <dbReference type="EMBL" id="HIX07354.1"/>
    </source>
</evidence>
<dbReference type="PANTHER" id="PTHR10277">
    <property type="entry name" value="HOMOCITRATE SYNTHASE-RELATED"/>
    <property type="match status" value="1"/>
</dbReference>
<reference evidence="3" key="2">
    <citation type="submission" date="2021-04" db="EMBL/GenBank/DDBJ databases">
        <authorList>
            <person name="Gilroy R."/>
        </authorList>
    </citation>
    <scope>NUCLEOTIDE SEQUENCE</scope>
    <source>
        <strain evidence="3">811</strain>
    </source>
</reference>
<dbReference type="CDD" id="cd07944">
    <property type="entry name" value="DRE_TIM_HOA_like"/>
    <property type="match status" value="1"/>
</dbReference>
<reference evidence="3" key="1">
    <citation type="journal article" date="2021" name="PeerJ">
        <title>Extensive microbial diversity within the chicken gut microbiome revealed by metagenomics and culture.</title>
        <authorList>
            <person name="Gilroy R."/>
            <person name="Ravi A."/>
            <person name="Getino M."/>
            <person name="Pursley I."/>
            <person name="Horton D.L."/>
            <person name="Alikhan N.F."/>
            <person name="Baker D."/>
            <person name="Gharbi K."/>
            <person name="Hall N."/>
            <person name="Watson M."/>
            <person name="Adriaenssens E.M."/>
            <person name="Foster-Nyarko E."/>
            <person name="Jarju S."/>
            <person name="Secka A."/>
            <person name="Antonio M."/>
            <person name="Oren A."/>
            <person name="Chaudhuri R.R."/>
            <person name="La Ragione R."/>
            <person name="Hildebrand F."/>
            <person name="Pallen M.J."/>
        </authorList>
    </citation>
    <scope>NUCLEOTIDE SEQUENCE</scope>
    <source>
        <strain evidence="3">811</strain>
    </source>
</reference>
<dbReference type="InterPro" id="IPR050073">
    <property type="entry name" value="2-IPM_HCS-like"/>
</dbReference>
<protein>
    <submittedName>
        <fullName evidence="3">Aldolase catalytic domain-containing protein</fullName>
    </submittedName>
</protein>
<evidence type="ECO:0000259" key="2">
    <source>
        <dbReference type="PROSITE" id="PS50991"/>
    </source>
</evidence>
<comment type="caution">
    <text evidence="3">The sequence shown here is derived from an EMBL/GenBank/DDBJ whole genome shotgun (WGS) entry which is preliminary data.</text>
</comment>
<dbReference type="InterPro" id="IPR000891">
    <property type="entry name" value="PYR_CT"/>
</dbReference>
<evidence type="ECO:0000256" key="1">
    <source>
        <dbReference type="ARBA" id="ARBA00023211"/>
    </source>
</evidence>
<dbReference type="PANTHER" id="PTHR10277:SF9">
    <property type="entry name" value="2-ISOPROPYLMALATE SYNTHASE 1, CHLOROPLASTIC-RELATED"/>
    <property type="match status" value="1"/>
</dbReference>
<dbReference type="Proteomes" id="UP000824204">
    <property type="component" value="Unassembled WGS sequence"/>
</dbReference>
<accession>A0A9D1V7B6</accession>
<proteinExistence type="predicted"/>
<name>A0A9D1V7B6_9FIRM</name>
<organism evidence="3 4">
    <name type="scientific">Candidatus Borkfalkia faecipullorum</name>
    <dbReference type="NCBI Taxonomy" id="2838510"/>
    <lineage>
        <taxon>Bacteria</taxon>
        <taxon>Bacillati</taxon>
        <taxon>Bacillota</taxon>
        <taxon>Clostridia</taxon>
        <taxon>Christensenellales</taxon>
        <taxon>Christensenellaceae</taxon>
        <taxon>Candidatus Borkfalkia</taxon>
    </lineage>
</organism>